<dbReference type="EMBL" id="LQQY01000009">
    <property type="protein sequence ID" value="KZE50916.1"/>
    <property type="molecule type" value="Genomic_DNA"/>
</dbReference>
<dbReference type="PANTHER" id="PTHR42681">
    <property type="entry name" value="MALONYL-COA-ACYL CARRIER PROTEIN TRANSACYLASE, MITOCHONDRIAL"/>
    <property type="match status" value="1"/>
</dbReference>
<dbReference type="GO" id="GO:0006633">
    <property type="term" value="P:fatty acid biosynthetic process"/>
    <property type="evidence" value="ECO:0007669"/>
    <property type="project" value="TreeGrafter"/>
</dbReference>
<evidence type="ECO:0000313" key="6">
    <source>
        <dbReference type="Proteomes" id="UP000076510"/>
    </source>
</evidence>
<dbReference type="Gene3D" id="3.30.70.250">
    <property type="entry name" value="Malonyl-CoA ACP transacylase, ACP-binding"/>
    <property type="match status" value="1"/>
</dbReference>
<dbReference type="GO" id="GO:0005829">
    <property type="term" value="C:cytosol"/>
    <property type="evidence" value="ECO:0007669"/>
    <property type="project" value="TreeGrafter"/>
</dbReference>
<evidence type="ECO:0000256" key="3">
    <source>
        <dbReference type="ARBA" id="ARBA00023315"/>
    </source>
</evidence>
<reference evidence="6" key="1">
    <citation type="submission" date="2016-01" db="EMBL/GenBank/DDBJ databases">
        <title>Whole genome sequencing of Bhargavaea cecembensis T14.</title>
        <authorList>
            <person name="Hong K.W."/>
        </authorList>
    </citation>
    <scope>NUCLEOTIDE SEQUENCE [LARGE SCALE GENOMIC DNA]</scope>
    <source>
        <strain evidence="6">M19</strain>
    </source>
</reference>
<dbReference type="PANTHER" id="PTHR42681:SF1">
    <property type="entry name" value="MALONYL-COA-ACYL CARRIER PROTEIN TRANSACYLASE, MITOCHONDRIAL"/>
    <property type="match status" value="1"/>
</dbReference>
<dbReference type="AlphaFoldDB" id="A0A163LSX9"/>
<keyword evidence="2" id="KW-0808">Transferase</keyword>
<dbReference type="InterPro" id="IPR050858">
    <property type="entry name" value="Mal-CoA-ACP_Trans/PKS_FabD"/>
</dbReference>
<evidence type="ECO:0000256" key="4">
    <source>
        <dbReference type="ARBA" id="ARBA00048462"/>
    </source>
</evidence>
<protein>
    <recommendedName>
        <fullName evidence="1">[acyl-carrier-protein] S-malonyltransferase</fullName>
        <ecNumber evidence="1">2.3.1.39</ecNumber>
    </recommendedName>
</protein>
<evidence type="ECO:0000256" key="2">
    <source>
        <dbReference type="ARBA" id="ARBA00022679"/>
    </source>
</evidence>
<dbReference type="Gene3D" id="3.40.366.10">
    <property type="entry name" value="Malonyl-Coenzyme A Acyl Carrier Protein, domain 2"/>
    <property type="match status" value="1"/>
</dbReference>
<dbReference type="OrthoDB" id="9805460at2"/>
<dbReference type="SUPFAM" id="SSF52151">
    <property type="entry name" value="FabD/lysophospholipase-like"/>
    <property type="match status" value="1"/>
</dbReference>
<accession>A0A163LSX9</accession>
<sequence>MSKSVFLFPGMAKSEYRDFKTFIEKSSIAQSLYKEAERCMDYPLLEKFSSGDTFIVTERCSYFVNTLALLYEFQERHPDVDPDYIIGSSFGITPAGIFLGSIDFSDALKMVRDTALVEDSYLSNLDAEYCTHFIYKYSLDDLEDIVESFRSQGKWIEISVFISDDLIGIGSTVETVNELKQMIKVQGKSTSIHTAELSHTSNLKELRDRLDREVYSHYHFSECSKPFVSDLDGRYIVAGEDLKEEMLKSVDHPVKFTLVHKKMLEDEIEQVYVIGPSNFFGAILKRDFTVTNIDPLKFKL</sequence>
<organism evidence="5 6">
    <name type="scientific">Rossellomorea marisflavi</name>
    <dbReference type="NCBI Taxonomy" id="189381"/>
    <lineage>
        <taxon>Bacteria</taxon>
        <taxon>Bacillati</taxon>
        <taxon>Bacillota</taxon>
        <taxon>Bacilli</taxon>
        <taxon>Bacillales</taxon>
        <taxon>Bacillaceae</taxon>
        <taxon>Rossellomorea</taxon>
    </lineage>
</organism>
<comment type="caution">
    <text evidence="5">The sequence shown here is derived from an EMBL/GenBank/DDBJ whole genome shotgun (WGS) entry which is preliminary data.</text>
</comment>
<proteinExistence type="predicted"/>
<dbReference type="InterPro" id="IPR001227">
    <property type="entry name" value="Ac_transferase_dom_sf"/>
</dbReference>
<comment type="catalytic activity">
    <reaction evidence="4">
        <text>holo-[ACP] + malonyl-CoA = malonyl-[ACP] + CoA</text>
        <dbReference type="Rhea" id="RHEA:41792"/>
        <dbReference type="Rhea" id="RHEA-COMP:9623"/>
        <dbReference type="Rhea" id="RHEA-COMP:9685"/>
        <dbReference type="ChEBI" id="CHEBI:57287"/>
        <dbReference type="ChEBI" id="CHEBI:57384"/>
        <dbReference type="ChEBI" id="CHEBI:64479"/>
        <dbReference type="ChEBI" id="CHEBI:78449"/>
        <dbReference type="EC" id="2.3.1.39"/>
    </reaction>
</comment>
<evidence type="ECO:0000313" key="5">
    <source>
        <dbReference type="EMBL" id="KZE50916.1"/>
    </source>
</evidence>
<dbReference type="InterPro" id="IPR016035">
    <property type="entry name" value="Acyl_Trfase/lysoPLipase"/>
</dbReference>
<dbReference type="EC" id="2.3.1.39" evidence="1"/>
<dbReference type="GO" id="GO:0004314">
    <property type="term" value="F:[acyl-carrier-protein] S-malonyltransferase activity"/>
    <property type="evidence" value="ECO:0007669"/>
    <property type="project" value="UniProtKB-EC"/>
</dbReference>
<evidence type="ECO:0000256" key="1">
    <source>
        <dbReference type="ARBA" id="ARBA00013258"/>
    </source>
</evidence>
<dbReference type="RefSeq" id="WP_063190878.1">
    <property type="nucleotide sequence ID" value="NZ_LQQY01000009.1"/>
</dbReference>
<gene>
    <name evidence="5" type="ORF">AV649_16205</name>
</gene>
<keyword evidence="3" id="KW-0012">Acyltransferase</keyword>
<name>A0A163LSX9_9BACI</name>
<dbReference type="Proteomes" id="UP000076510">
    <property type="component" value="Unassembled WGS sequence"/>
</dbReference>